<evidence type="ECO:0000313" key="7">
    <source>
        <dbReference type="Proteomes" id="UP000799421"/>
    </source>
</evidence>
<dbReference type="InterPro" id="IPR013763">
    <property type="entry name" value="Cyclin-like_dom"/>
</dbReference>
<dbReference type="Gene3D" id="1.10.472.10">
    <property type="entry name" value="Cyclin-like"/>
    <property type="match status" value="2"/>
</dbReference>
<accession>A0A6A7C2A0</accession>
<name>A0A6A7C2A0_9PEZI</name>
<comment type="similarity">
    <text evidence="1">Belongs to the cyclin family. Cyclin C subfamily.</text>
</comment>
<evidence type="ECO:0000313" key="6">
    <source>
        <dbReference type="EMBL" id="KAF2861706.1"/>
    </source>
</evidence>
<dbReference type="InterPro" id="IPR006671">
    <property type="entry name" value="Cyclin_N"/>
</dbReference>
<evidence type="ECO:0000256" key="1">
    <source>
        <dbReference type="ARBA" id="ARBA00008638"/>
    </source>
</evidence>
<protein>
    <recommendedName>
        <fullName evidence="2">RNA polymerase II holoenzyme cyclin-like subunit</fullName>
    </recommendedName>
</protein>
<keyword evidence="7" id="KW-1185">Reference proteome</keyword>
<evidence type="ECO:0000256" key="4">
    <source>
        <dbReference type="SAM" id="MobiDB-lite"/>
    </source>
</evidence>
<dbReference type="SUPFAM" id="SSF47954">
    <property type="entry name" value="Cyclin-like"/>
    <property type="match status" value="2"/>
</dbReference>
<dbReference type="GO" id="GO:0016538">
    <property type="term" value="F:cyclin-dependent protein serine/threonine kinase regulator activity"/>
    <property type="evidence" value="ECO:0007669"/>
    <property type="project" value="InterPro"/>
</dbReference>
<dbReference type="Pfam" id="PF00134">
    <property type="entry name" value="Cyclin_N"/>
    <property type="match status" value="1"/>
</dbReference>
<feature type="region of interest" description="Disordered" evidence="4">
    <location>
        <begin position="222"/>
        <end position="242"/>
    </location>
</feature>
<dbReference type="AlphaFoldDB" id="A0A6A7C2A0"/>
<keyword evidence="3" id="KW-0195">Cyclin</keyword>
<evidence type="ECO:0000256" key="2">
    <source>
        <dbReference type="ARBA" id="ARBA00014912"/>
    </source>
</evidence>
<dbReference type="InterPro" id="IPR036915">
    <property type="entry name" value="Cyclin-like_sf"/>
</dbReference>
<reference evidence="6" key="1">
    <citation type="journal article" date="2020" name="Stud. Mycol.">
        <title>101 Dothideomycetes genomes: a test case for predicting lifestyles and emergence of pathogens.</title>
        <authorList>
            <person name="Haridas S."/>
            <person name="Albert R."/>
            <person name="Binder M."/>
            <person name="Bloem J."/>
            <person name="Labutti K."/>
            <person name="Salamov A."/>
            <person name="Andreopoulos B."/>
            <person name="Baker S."/>
            <person name="Barry K."/>
            <person name="Bills G."/>
            <person name="Bluhm B."/>
            <person name="Cannon C."/>
            <person name="Castanera R."/>
            <person name="Culley D."/>
            <person name="Daum C."/>
            <person name="Ezra D."/>
            <person name="Gonzalez J."/>
            <person name="Henrissat B."/>
            <person name="Kuo A."/>
            <person name="Liang C."/>
            <person name="Lipzen A."/>
            <person name="Lutzoni F."/>
            <person name="Magnuson J."/>
            <person name="Mondo S."/>
            <person name="Nolan M."/>
            <person name="Ohm R."/>
            <person name="Pangilinan J."/>
            <person name="Park H.-J."/>
            <person name="Ramirez L."/>
            <person name="Alfaro M."/>
            <person name="Sun H."/>
            <person name="Tritt A."/>
            <person name="Yoshinaga Y."/>
            <person name="Zwiers L.-H."/>
            <person name="Turgeon B."/>
            <person name="Goodwin S."/>
            <person name="Spatafora J."/>
            <person name="Crous P."/>
            <person name="Grigoriev I."/>
        </authorList>
    </citation>
    <scope>NUCLEOTIDE SEQUENCE</scope>
    <source>
        <strain evidence="6">CBS 480.64</strain>
    </source>
</reference>
<dbReference type="PANTHER" id="PTHR10026">
    <property type="entry name" value="CYCLIN"/>
    <property type="match status" value="1"/>
</dbReference>
<sequence>MAGNYWTSTQLSHWTFTRPQLATIRQNHIIAHKALFARYPLPCTIHINIYIQTLLSRLARRLNIRQQTLSTAQVYLTRYFLKTPLQTTNPYLLLTTALYLSSKTEESPQHIRIVSSEASRLFPDMLGSTPDTNRIGECEFVIIATLSSQLVVHHPYNDLLIFANEVRISPHEKAVAMAVVNDSLNTDLGLIHAPHTIALAALVLAVTLKGASLPLGQARPGAGAVSATPAQQATQTTPLGRGFGTPMSAATGMGTVAGTVAAGATAPQPGSLAAQLSQAQIRPAVQVTPAMTATAANSAMRTLGAARGAGGTGSAARLITWLAASEVDIGSVADAVQELVTLYQVWETYSEKACRDAFARLVLGTV</sequence>
<dbReference type="InterPro" id="IPR043198">
    <property type="entry name" value="Cyclin/Ssn8"/>
</dbReference>
<dbReference type="PIRSF" id="PIRSF028758">
    <property type="entry name" value="Cyclin, C/H/G types"/>
    <property type="match status" value="1"/>
</dbReference>
<feature type="compositionally biased region" description="Low complexity" evidence="4">
    <location>
        <begin position="227"/>
        <end position="238"/>
    </location>
</feature>
<proteinExistence type="inferred from homology"/>
<dbReference type="SMART" id="SM00385">
    <property type="entry name" value="CYCLIN"/>
    <property type="match status" value="1"/>
</dbReference>
<dbReference type="OrthoDB" id="10266018at2759"/>
<dbReference type="EMBL" id="MU005970">
    <property type="protein sequence ID" value="KAF2861706.1"/>
    <property type="molecule type" value="Genomic_DNA"/>
</dbReference>
<dbReference type="Proteomes" id="UP000799421">
    <property type="component" value="Unassembled WGS sequence"/>
</dbReference>
<dbReference type="GO" id="GO:0006357">
    <property type="term" value="P:regulation of transcription by RNA polymerase II"/>
    <property type="evidence" value="ECO:0007669"/>
    <property type="project" value="InterPro"/>
</dbReference>
<gene>
    <name evidence="6" type="ORF">K470DRAFT_256557</name>
</gene>
<organism evidence="6 7">
    <name type="scientific">Piedraia hortae CBS 480.64</name>
    <dbReference type="NCBI Taxonomy" id="1314780"/>
    <lineage>
        <taxon>Eukaryota</taxon>
        <taxon>Fungi</taxon>
        <taxon>Dikarya</taxon>
        <taxon>Ascomycota</taxon>
        <taxon>Pezizomycotina</taxon>
        <taxon>Dothideomycetes</taxon>
        <taxon>Dothideomycetidae</taxon>
        <taxon>Capnodiales</taxon>
        <taxon>Piedraiaceae</taxon>
        <taxon>Piedraia</taxon>
    </lineage>
</organism>
<dbReference type="CDD" id="cd20546">
    <property type="entry name" value="CYCLIN_SpCG1C_ScCTK2-like_rpt2"/>
    <property type="match status" value="1"/>
</dbReference>
<evidence type="ECO:0000259" key="5">
    <source>
        <dbReference type="SMART" id="SM00385"/>
    </source>
</evidence>
<feature type="domain" description="Cyclin-like" evidence="5">
    <location>
        <begin position="53"/>
        <end position="144"/>
    </location>
</feature>
<evidence type="ECO:0000256" key="3">
    <source>
        <dbReference type="RuleBase" id="RU000383"/>
    </source>
</evidence>